<organism evidence="2 3">
    <name type="scientific">Macrostomum lignano</name>
    <dbReference type="NCBI Taxonomy" id="282301"/>
    <lineage>
        <taxon>Eukaryota</taxon>
        <taxon>Metazoa</taxon>
        <taxon>Spiralia</taxon>
        <taxon>Lophotrochozoa</taxon>
        <taxon>Platyhelminthes</taxon>
        <taxon>Rhabditophora</taxon>
        <taxon>Macrostomorpha</taxon>
        <taxon>Macrostomida</taxon>
        <taxon>Macrostomidae</taxon>
        <taxon>Macrostomum</taxon>
    </lineage>
</organism>
<keyword evidence="2" id="KW-1185">Reference proteome</keyword>
<dbReference type="AlphaFoldDB" id="A0A1I8HNU5"/>
<sequence length="264" mass="29752">MVAILAVFTLLLVQLPAAVRCKLTQNSLAELHGLETNISIAWRDNDRVMFESGVNTALLAEIPDAIVSITSSATEALVEIFEKDPKKATDPNVPTDPRKISRLKRISAMKILTPIFAILSVVADVLSMTVFAENNQFEDIYTYLQDQFIKVNAKIEANFHAIKELESIVLCGQVSKNLRSRQTLVKAFYNRYKQMLERAKTDRGEAMASLTLNCYQSSLVLLELQQMLIDKSVYAQLLTYCARGDLMQYLAMMVELHHTFKQAI</sequence>
<keyword evidence="1" id="KW-0732">Signal</keyword>
<feature type="signal peptide" evidence="1">
    <location>
        <begin position="1"/>
        <end position="21"/>
    </location>
</feature>
<name>A0A1I8HNU5_9PLAT</name>
<evidence type="ECO:0000313" key="2">
    <source>
        <dbReference type="Proteomes" id="UP000095280"/>
    </source>
</evidence>
<accession>A0A1I8HNU5</accession>
<proteinExistence type="predicted"/>
<reference evidence="3" key="1">
    <citation type="submission" date="2016-11" db="UniProtKB">
        <authorList>
            <consortium name="WormBaseParasite"/>
        </authorList>
    </citation>
    <scope>IDENTIFICATION</scope>
</reference>
<dbReference type="Proteomes" id="UP000095280">
    <property type="component" value="Unplaced"/>
</dbReference>
<feature type="chain" id="PRO_5009320332" evidence="1">
    <location>
        <begin position="22"/>
        <end position="264"/>
    </location>
</feature>
<evidence type="ECO:0000313" key="3">
    <source>
        <dbReference type="WBParaSite" id="maker-uti_cns_0007035-snap-gene-0.6-mRNA-1"/>
    </source>
</evidence>
<evidence type="ECO:0000256" key="1">
    <source>
        <dbReference type="SAM" id="SignalP"/>
    </source>
</evidence>
<dbReference type="WBParaSite" id="maker-uti_cns_0007035-snap-gene-0.6-mRNA-1">
    <property type="protein sequence ID" value="maker-uti_cns_0007035-snap-gene-0.6-mRNA-1"/>
    <property type="gene ID" value="maker-uti_cns_0007035-snap-gene-0.6"/>
</dbReference>
<protein>
    <submittedName>
        <fullName evidence="3">NIT domain-containing protein</fullName>
    </submittedName>
</protein>